<comment type="caution">
    <text evidence="5">The sequence shown here is derived from an EMBL/GenBank/DDBJ whole genome shotgun (WGS) entry which is preliminary data.</text>
</comment>
<gene>
    <name evidence="5" type="primary">MO1_1</name>
    <name evidence="5" type="ORF">CFP56_007143</name>
</gene>
<dbReference type="GO" id="GO:0004497">
    <property type="term" value="F:monooxygenase activity"/>
    <property type="evidence" value="ECO:0007669"/>
    <property type="project" value="UniProtKB-KW"/>
</dbReference>
<dbReference type="InterPro" id="IPR044560">
    <property type="entry name" value="MOase"/>
</dbReference>
<evidence type="ECO:0000259" key="4">
    <source>
        <dbReference type="Pfam" id="PF01494"/>
    </source>
</evidence>
<evidence type="ECO:0000313" key="6">
    <source>
        <dbReference type="Proteomes" id="UP000237347"/>
    </source>
</evidence>
<keyword evidence="1" id="KW-0560">Oxidoreductase</keyword>
<dbReference type="GO" id="GO:0071949">
    <property type="term" value="F:FAD binding"/>
    <property type="evidence" value="ECO:0007669"/>
    <property type="project" value="InterPro"/>
</dbReference>
<comment type="similarity">
    <text evidence="3">Belongs to the 3-hydroxybenzoate 6-hydroxylase family.</text>
</comment>
<dbReference type="InterPro" id="IPR002938">
    <property type="entry name" value="FAD-bd"/>
</dbReference>
<organism evidence="5 6">
    <name type="scientific">Quercus suber</name>
    <name type="common">Cork oak</name>
    <dbReference type="NCBI Taxonomy" id="58331"/>
    <lineage>
        <taxon>Eukaryota</taxon>
        <taxon>Viridiplantae</taxon>
        <taxon>Streptophyta</taxon>
        <taxon>Embryophyta</taxon>
        <taxon>Tracheophyta</taxon>
        <taxon>Spermatophyta</taxon>
        <taxon>Magnoliopsida</taxon>
        <taxon>eudicotyledons</taxon>
        <taxon>Gunneridae</taxon>
        <taxon>Pentapetalae</taxon>
        <taxon>rosids</taxon>
        <taxon>fabids</taxon>
        <taxon>Fagales</taxon>
        <taxon>Fagaceae</taxon>
        <taxon>Quercus</taxon>
    </lineage>
</organism>
<evidence type="ECO:0000256" key="2">
    <source>
        <dbReference type="ARBA" id="ARBA00023033"/>
    </source>
</evidence>
<keyword evidence="2 5" id="KW-0503">Monooxygenase</keyword>
<dbReference type="AlphaFoldDB" id="A0AAW0L628"/>
<protein>
    <submittedName>
        <fullName evidence="5">Monooxygenase 1</fullName>
    </submittedName>
</protein>
<evidence type="ECO:0000256" key="1">
    <source>
        <dbReference type="ARBA" id="ARBA00023002"/>
    </source>
</evidence>
<dbReference type="PANTHER" id="PTHR45934:SF2">
    <property type="entry name" value="MONOOXYGENASE 1"/>
    <property type="match status" value="1"/>
</dbReference>
<dbReference type="PANTHER" id="PTHR45934">
    <property type="entry name" value="FAD/NAD(P)-BINDING OXIDOREDUCTASE FAMILY PROTEIN"/>
    <property type="match status" value="1"/>
</dbReference>
<dbReference type="Proteomes" id="UP000237347">
    <property type="component" value="Unassembled WGS sequence"/>
</dbReference>
<keyword evidence="6" id="KW-1185">Reference proteome</keyword>
<evidence type="ECO:0000256" key="3">
    <source>
        <dbReference type="ARBA" id="ARBA00024018"/>
    </source>
</evidence>
<sequence>MVKNSDLESLSIARLRYLAPWDVLRGSFRKGIVAVVGDAMHVVGPFLGQGGSAAIEDAIVLARCFARNMHGGQVIEHKVGEAMDEYVKERRMRLVWLSTQTYLVGLLVKKSPWLVRFVCNILMMVFFSDSSAHTRWWYLPKTHGHHLLGEAMDEYVKERRMRLVWLSTQTYLVGLLVKKSPWLVRFVCNILMMVFFSDSSAHTRYDCGCL</sequence>
<dbReference type="SUPFAM" id="SSF51905">
    <property type="entry name" value="FAD/NAD(P)-binding domain"/>
    <property type="match status" value="1"/>
</dbReference>
<dbReference type="Gene3D" id="3.50.50.60">
    <property type="entry name" value="FAD/NAD(P)-binding domain"/>
    <property type="match status" value="1"/>
</dbReference>
<proteinExistence type="inferred from homology"/>
<dbReference type="Pfam" id="PF01494">
    <property type="entry name" value="FAD_binding_3"/>
    <property type="match status" value="1"/>
</dbReference>
<name>A0AAW0L628_QUESU</name>
<evidence type="ECO:0000313" key="5">
    <source>
        <dbReference type="EMBL" id="KAK7847112.1"/>
    </source>
</evidence>
<feature type="domain" description="FAD-binding" evidence="4">
    <location>
        <begin position="18"/>
        <end position="92"/>
    </location>
</feature>
<accession>A0AAW0L628</accession>
<dbReference type="InterPro" id="IPR036188">
    <property type="entry name" value="FAD/NAD-bd_sf"/>
</dbReference>
<reference evidence="5 6" key="1">
    <citation type="journal article" date="2018" name="Sci. Data">
        <title>The draft genome sequence of cork oak.</title>
        <authorList>
            <person name="Ramos A.M."/>
            <person name="Usie A."/>
            <person name="Barbosa P."/>
            <person name="Barros P.M."/>
            <person name="Capote T."/>
            <person name="Chaves I."/>
            <person name="Simoes F."/>
            <person name="Abreu I."/>
            <person name="Carrasquinho I."/>
            <person name="Faro C."/>
            <person name="Guimaraes J.B."/>
            <person name="Mendonca D."/>
            <person name="Nobrega F."/>
            <person name="Rodrigues L."/>
            <person name="Saibo N.J.M."/>
            <person name="Varela M.C."/>
            <person name="Egas C."/>
            <person name="Matos J."/>
            <person name="Miguel C.M."/>
            <person name="Oliveira M.M."/>
            <person name="Ricardo C.P."/>
            <person name="Goncalves S."/>
        </authorList>
    </citation>
    <scope>NUCLEOTIDE SEQUENCE [LARGE SCALE GENOMIC DNA]</scope>
    <source>
        <strain evidence="6">cv. HL8</strain>
    </source>
</reference>
<dbReference type="EMBL" id="PKMF04000146">
    <property type="protein sequence ID" value="KAK7847112.1"/>
    <property type="molecule type" value="Genomic_DNA"/>
</dbReference>